<evidence type="ECO:0000313" key="2">
    <source>
        <dbReference type="Proteomes" id="UP000464178"/>
    </source>
</evidence>
<sequence length="438" mass="49301">MHEEPKRLLAQALRDTSTLLVEALPHFMRTVEVPRPAEGGGLTIVEERQPNFKRAMIAITLKQMDVGAAFVESFVKHHPEFSGMVFVSTGSGLDLKTFLVGAVVDYLWKKHRAIPFQEPQIFGAISQLEKLLDERMATLSFHAELMNFTMDGDLLELPLGCRIRRLSPDELIKIVPNPETAFSEIVRSHDEFCIEGDLTATITTDDKAFGSKDRVSAAEMVLKIVAGIRAFKSGGIHTKEFLLRPKGFFPFSTGTMTFGHTWPHLEKTEIKKEDEAPLVEHLKQYVELKEKSMLMACARLCEAQVRTSPLDRVLDACIALELLLLGGMPKDDRKGELKYRFSMNYASLHTGAAQRHAAYQEARHIYDLRSTIAHGSTPDEPIRLGADKVGLIEAANRTIEVLRFVIKHFLPQVQDTPYKKPEFWDAAHFGLPYPPPKK</sequence>
<organism evidence="1 2">
    <name type="scientific">Gemmata massiliana</name>
    <dbReference type="NCBI Taxonomy" id="1210884"/>
    <lineage>
        <taxon>Bacteria</taxon>
        <taxon>Pseudomonadati</taxon>
        <taxon>Planctomycetota</taxon>
        <taxon>Planctomycetia</taxon>
        <taxon>Gemmatales</taxon>
        <taxon>Gemmataceae</taxon>
        <taxon>Gemmata</taxon>
    </lineage>
</organism>
<dbReference type="AlphaFoldDB" id="A0A6P2DE38"/>
<dbReference type="RefSeq" id="WP_162672176.1">
    <property type="nucleotide sequence ID" value="NZ_LR593886.1"/>
</dbReference>
<dbReference type="EMBL" id="LR593886">
    <property type="protein sequence ID" value="VTS00456.1"/>
    <property type="molecule type" value="Genomic_DNA"/>
</dbReference>
<dbReference type="Proteomes" id="UP000464178">
    <property type="component" value="Chromosome"/>
</dbReference>
<accession>A0A6P2DE38</accession>
<keyword evidence="2" id="KW-1185">Reference proteome</keyword>
<reference evidence="1 2" key="1">
    <citation type="submission" date="2019-05" db="EMBL/GenBank/DDBJ databases">
        <authorList>
            <consortium name="Science for Life Laboratories"/>
        </authorList>
    </citation>
    <scope>NUCLEOTIDE SEQUENCE [LARGE SCALE GENOMIC DNA]</scope>
    <source>
        <strain evidence="1">Soil9</strain>
    </source>
</reference>
<dbReference type="KEGG" id="gms:SOIL9_81780"/>
<name>A0A6P2DE38_9BACT</name>
<gene>
    <name evidence="1" type="ORF">SOIL9_81780</name>
</gene>
<protein>
    <submittedName>
        <fullName evidence="1">Uncharacterized protein</fullName>
    </submittedName>
</protein>
<evidence type="ECO:0000313" key="1">
    <source>
        <dbReference type="EMBL" id="VTS00456.1"/>
    </source>
</evidence>
<proteinExistence type="predicted"/>